<dbReference type="InterPro" id="IPR002909">
    <property type="entry name" value="IPT_dom"/>
</dbReference>
<reference evidence="3 4" key="1">
    <citation type="submission" date="2018-06" db="EMBL/GenBank/DDBJ databases">
        <title>Draft genome sequence of Modestobacter versicolor CP153-2.</title>
        <authorList>
            <person name="Gundlapally S.R."/>
        </authorList>
    </citation>
    <scope>NUCLEOTIDE SEQUENCE [LARGE SCALE GENOMIC DNA]</scope>
    <source>
        <strain evidence="3 4">CP153-2</strain>
    </source>
</reference>
<evidence type="ECO:0000256" key="1">
    <source>
        <dbReference type="SAM" id="MobiDB-lite"/>
    </source>
</evidence>
<dbReference type="Proteomes" id="UP000247602">
    <property type="component" value="Unassembled WGS sequence"/>
</dbReference>
<feature type="region of interest" description="Disordered" evidence="1">
    <location>
        <begin position="1"/>
        <end position="140"/>
    </location>
</feature>
<feature type="compositionally biased region" description="Gly residues" evidence="1">
    <location>
        <begin position="239"/>
        <end position="280"/>
    </location>
</feature>
<dbReference type="OrthoDB" id="9798386at2"/>
<evidence type="ECO:0000313" key="3">
    <source>
        <dbReference type="EMBL" id="PZA21224.1"/>
    </source>
</evidence>
<evidence type="ECO:0000259" key="2">
    <source>
        <dbReference type="Pfam" id="PF01833"/>
    </source>
</evidence>
<proteinExistence type="predicted"/>
<feature type="domain" description="IPT/TIG" evidence="2">
    <location>
        <begin position="151"/>
        <end position="221"/>
    </location>
</feature>
<dbReference type="EMBL" id="QKNV01000105">
    <property type="protein sequence ID" value="PZA21224.1"/>
    <property type="molecule type" value="Genomic_DNA"/>
</dbReference>
<accession>A0A323V904</accession>
<feature type="compositionally biased region" description="Gly residues" evidence="1">
    <location>
        <begin position="7"/>
        <end position="37"/>
    </location>
</feature>
<dbReference type="InterPro" id="IPR014756">
    <property type="entry name" value="Ig_E-set"/>
</dbReference>
<organism evidence="3 4">
    <name type="scientific">Modestobacter versicolor</name>
    <dbReference type="NCBI Taxonomy" id="429133"/>
    <lineage>
        <taxon>Bacteria</taxon>
        <taxon>Bacillati</taxon>
        <taxon>Actinomycetota</taxon>
        <taxon>Actinomycetes</taxon>
        <taxon>Geodermatophilales</taxon>
        <taxon>Geodermatophilaceae</taxon>
        <taxon>Modestobacter</taxon>
    </lineage>
</organism>
<keyword evidence="4" id="KW-1185">Reference proteome</keyword>
<dbReference type="CDD" id="cd00603">
    <property type="entry name" value="IPT_PCSR"/>
    <property type="match status" value="1"/>
</dbReference>
<feature type="non-terminal residue" evidence="3">
    <location>
        <position position="1"/>
    </location>
</feature>
<dbReference type="Gene3D" id="2.60.40.10">
    <property type="entry name" value="Immunoglobulins"/>
    <property type="match status" value="1"/>
</dbReference>
<gene>
    <name evidence="3" type="ORF">DMO24_11470</name>
</gene>
<dbReference type="InterPro" id="IPR013783">
    <property type="entry name" value="Ig-like_fold"/>
</dbReference>
<feature type="region of interest" description="Disordered" evidence="1">
    <location>
        <begin position="236"/>
        <end position="290"/>
    </location>
</feature>
<sequence>DSTPGTGTPGTGSGSSPGTGTGSGTGSGPGSGSGATPGSGSSDPGSGSGATDPGTTDPAAPGTVDPGDSTPGTGTTDPGTDPGTTDPGTTDPGTTDPGTTDPGTTDPGTTPGTGGGAGTPPGGSGSPGTGDSGTPGAPVVVTYPEVGPFGITSISPAVVGTAGGTQVTITGTNVPDGVRVRIGDSRAATVVRSSSTSVVFVAPAVVAGVYDVHVFDATATSTVVLTDALTYVEAASGGSTPGSGAGAAPGTGSGGGSTPGPGTGSGGSSPGTGAGGGSAGGVPPVTTVGPQGQRLVRSAAFGSLGASFWTVDCSTSCRGVRL</sequence>
<feature type="compositionally biased region" description="Gly residues" evidence="1">
    <location>
        <begin position="111"/>
        <end position="133"/>
    </location>
</feature>
<feature type="compositionally biased region" description="Low complexity" evidence="1">
    <location>
        <begin position="38"/>
        <end position="110"/>
    </location>
</feature>
<protein>
    <recommendedName>
        <fullName evidence="2">IPT/TIG domain-containing protein</fullName>
    </recommendedName>
</protein>
<dbReference type="Pfam" id="PF01833">
    <property type="entry name" value="TIG"/>
    <property type="match status" value="1"/>
</dbReference>
<name>A0A323V904_9ACTN</name>
<dbReference type="AlphaFoldDB" id="A0A323V904"/>
<evidence type="ECO:0000313" key="4">
    <source>
        <dbReference type="Proteomes" id="UP000247602"/>
    </source>
</evidence>
<dbReference type="RefSeq" id="WP_110552409.1">
    <property type="nucleotide sequence ID" value="NZ_QKNV01000105.1"/>
</dbReference>
<dbReference type="SUPFAM" id="SSF81296">
    <property type="entry name" value="E set domains"/>
    <property type="match status" value="1"/>
</dbReference>
<dbReference type="GO" id="GO:0005975">
    <property type="term" value="P:carbohydrate metabolic process"/>
    <property type="evidence" value="ECO:0007669"/>
    <property type="project" value="UniProtKB-ARBA"/>
</dbReference>
<comment type="caution">
    <text evidence="3">The sequence shown here is derived from an EMBL/GenBank/DDBJ whole genome shotgun (WGS) entry which is preliminary data.</text>
</comment>